<reference evidence="2 3" key="1">
    <citation type="submission" date="2019-12" db="EMBL/GenBank/DDBJ databases">
        <title>Genomic-based taxomic classification of the family Erythrobacteraceae.</title>
        <authorList>
            <person name="Xu L."/>
        </authorList>
    </citation>
    <scope>NUCLEOTIDE SEQUENCE [LARGE SCALE GENOMIC DNA]</scope>
    <source>
        <strain evidence="2 3">LMG 29519</strain>
    </source>
</reference>
<feature type="domain" description="Excalibur calcium-binding" evidence="1">
    <location>
        <begin position="6"/>
        <end position="36"/>
    </location>
</feature>
<organism evidence="2 3">
    <name type="scientific">Alteriqipengyuania halimionae</name>
    <dbReference type="NCBI Taxonomy" id="1926630"/>
    <lineage>
        <taxon>Bacteria</taxon>
        <taxon>Pseudomonadati</taxon>
        <taxon>Pseudomonadota</taxon>
        <taxon>Alphaproteobacteria</taxon>
        <taxon>Sphingomonadales</taxon>
        <taxon>Erythrobacteraceae</taxon>
        <taxon>Alteriqipengyuania</taxon>
    </lineage>
</organism>
<accession>A0A6I4U8I4</accession>
<name>A0A6I4U8I4_9SPHN</name>
<dbReference type="Pfam" id="PF05901">
    <property type="entry name" value="Excalibur"/>
    <property type="match status" value="1"/>
</dbReference>
<evidence type="ECO:0000259" key="1">
    <source>
        <dbReference type="SMART" id="SM00894"/>
    </source>
</evidence>
<evidence type="ECO:0000313" key="3">
    <source>
        <dbReference type="Proteomes" id="UP000429229"/>
    </source>
</evidence>
<proteinExistence type="predicted"/>
<dbReference type="InterPro" id="IPR008613">
    <property type="entry name" value="Excalibur_Ca-bd_domain"/>
</dbReference>
<dbReference type="RefSeq" id="WP_160617678.1">
    <property type="nucleotide sequence ID" value="NZ_WTYR01000001.1"/>
</dbReference>
<dbReference type="Proteomes" id="UP000429229">
    <property type="component" value="Unassembled WGS sequence"/>
</dbReference>
<dbReference type="AlphaFoldDB" id="A0A6I4U8I4"/>
<keyword evidence="3" id="KW-1185">Reference proteome</keyword>
<evidence type="ECO:0000313" key="2">
    <source>
        <dbReference type="EMBL" id="MXP11115.1"/>
    </source>
</evidence>
<protein>
    <submittedName>
        <fullName evidence="2">Calcium-binding protein</fullName>
    </submittedName>
</protein>
<gene>
    <name evidence="2" type="ORF">GRI68_13080</name>
</gene>
<dbReference type="SMART" id="SM00894">
    <property type="entry name" value="Excalibur"/>
    <property type="match status" value="1"/>
</dbReference>
<dbReference type="OrthoDB" id="9805504at2"/>
<comment type="caution">
    <text evidence="2">The sequence shown here is derived from an EMBL/GenBank/DDBJ whole genome shotgun (WGS) entry which is preliminary data.</text>
</comment>
<sequence>MQILDGYRWGFAGLLYRGELGYRPRLDGDNDGIACEPYRGR</sequence>
<dbReference type="EMBL" id="WTYR01000001">
    <property type="protein sequence ID" value="MXP11115.1"/>
    <property type="molecule type" value="Genomic_DNA"/>
</dbReference>